<sequence>LVLCSTSSVLAFLIARTTALRPKMSLVTVKNVQPSEQFPFRNESLRKCFLPTGSTQRRPQGSTSLVSVPVAAYGLLSLFRCEQGRLIDGMRFVCCALGATILGRIFSRRP</sequence>
<proteinExistence type="predicted"/>
<accession>A0A0N4WXC1</accession>
<keyword evidence="1" id="KW-0732">Signal</keyword>
<feature type="chain" id="PRO_5005888815" evidence="1">
    <location>
        <begin position="20"/>
        <end position="110"/>
    </location>
</feature>
<protein>
    <submittedName>
        <fullName evidence="2">Integron gene cassette protein</fullName>
    </submittedName>
</protein>
<feature type="signal peptide" evidence="1">
    <location>
        <begin position="1"/>
        <end position="19"/>
    </location>
</feature>
<evidence type="ECO:0000313" key="2">
    <source>
        <dbReference type="WBParaSite" id="HPLM_0001645901-mRNA-1"/>
    </source>
</evidence>
<dbReference type="AlphaFoldDB" id="A0A0N4WXC1"/>
<evidence type="ECO:0000256" key="1">
    <source>
        <dbReference type="SAM" id="SignalP"/>
    </source>
</evidence>
<organism evidence="2">
    <name type="scientific">Haemonchus placei</name>
    <name type="common">Barber's pole worm</name>
    <dbReference type="NCBI Taxonomy" id="6290"/>
    <lineage>
        <taxon>Eukaryota</taxon>
        <taxon>Metazoa</taxon>
        <taxon>Ecdysozoa</taxon>
        <taxon>Nematoda</taxon>
        <taxon>Chromadorea</taxon>
        <taxon>Rhabditida</taxon>
        <taxon>Rhabditina</taxon>
        <taxon>Rhabditomorpha</taxon>
        <taxon>Strongyloidea</taxon>
        <taxon>Trichostrongylidae</taxon>
        <taxon>Haemonchus</taxon>
    </lineage>
</organism>
<reference evidence="2" key="1">
    <citation type="submission" date="2017-02" db="UniProtKB">
        <authorList>
            <consortium name="WormBaseParasite"/>
        </authorList>
    </citation>
    <scope>IDENTIFICATION</scope>
</reference>
<dbReference type="WBParaSite" id="HPLM_0001645901-mRNA-1">
    <property type="protein sequence ID" value="HPLM_0001645901-mRNA-1"/>
    <property type="gene ID" value="HPLM_0001645901"/>
</dbReference>
<name>A0A0N4WXC1_HAEPC</name>